<evidence type="ECO:0000313" key="1">
    <source>
        <dbReference type="EMBL" id="QHU34362.1"/>
    </source>
</evidence>
<accession>A0A6C0LYN2</accession>
<protein>
    <submittedName>
        <fullName evidence="1">Uncharacterized protein</fullName>
    </submittedName>
</protein>
<dbReference type="EMBL" id="MN740569">
    <property type="protein sequence ID" value="QHU34362.1"/>
    <property type="molecule type" value="Genomic_DNA"/>
</dbReference>
<reference evidence="1" key="1">
    <citation type="journal article" date="2020" name="Nature">
        <title>Giant virus diversity and host interactions through global metagenomics.</title>
        <authorList>
            <person name="Schulz F."/>
            <person name="Roux S."/>
            <person name="Paez-Espino D."/>
            <person name="Jungbluth S."/>
            <person name="Walsh D.A."/>
            <person name="Denef V.J."/>
            <person name="McMahon K.D."/>
            <person name="Konstantinidis K.T."/>
            <person name="Eloe-Fadrosh E.A."/>
            <person name="Kyrpides N.C."/>
            <person name="Woyke T."/>
        </authorList>
    </citation>
    <scope>NUCLEOTIDE SEQUENCE</scope>
    <source>
        <strain evidence="1">GVMAG-S-1016713-123</strain>
    </source>
</reference>
<name>A0A6C0LYN2_9ZZZZ</name>
<dbReference type="AlphaFoldDB" id="A0A6C0LYN2"/>
<sequence>MIDDSDYERYYSDICDSFIQNENNLEYSQLVPQLSDRDLPGARLSIIQFFAMNDRRLVCYGNTSWGTCAHTLYRRPHNDKIYALFIYPRREPSNDVVSHDIRGSELTQHLLQSLFAIYTSDEITYPHMPIYSHNTDNAPDSITYEAT</sequence>
<organism evidence="1">
    <name type="scientific">viral metagenome</name>
    <dbReference type="NCBI Taxonomy" id="1070528"/>
    <lineage>
        <taxon>unclassified sequences</taxon>
        <taxon>metagenomes</taxon>
        <taxon>organismal metagenomes</taxon>
    </lineage>
</organism>
<proteinExistence type="predicted"/>